<keyword evidence="6 16" id="KW-0812">Transmembrane</keyword>
<dbReference type="GO" id="GO:0016020">
    <property type="term" value="C:membrane"/>
    <property type="evidence" value="ECO:0007669"/>
    <property type="project" value="UniProtKB-SubCell"/>
</dbReference>
<evidence type="ECO:0000256" key="2">
    <source>
        <dbReference type="ARBA" id="ARBA00004167"/>
    </source>
</evidence>
<feature type="signal peptide" evidence="17">
    <location>
        <begin position="1"/>
        <end position="31"/>
    </location>
</feature>
<evidence type="ECO:0000256" key="9">
    <source>
        <dbReference type="ARBA" id="ARBA00022786"/>
    </source>
</evidence>
<gene>
    <name evidence="19" type="ORF">HPP92_016761</name>
</gene>
<dbReference type="CDD" id="cd16461">
    <property type="entry name" value="RING-H2_EL5-like"/>
    <property type="match status" value="1"/>
</dbReference>
<dbReference type="InterPro" id="IPR053238">
    <property type="entry name" value="RING-H2_zinc_finger"/>
</dbReference>
<evidence type="ECO:0000256" key="3">
    <source>
        <dbReference type="ARBA" id="ARBA00004906"/>
    </source>
</evidence>
<dbReference type="PANTHER" id="PTHR14155">
    <property type="entry name" value="RING FINGER DOMAIN-CONTAINING"/>
    <property type="match status" value="1"/>
</dbReference>
<dbReference type="GO" id="GO:0008270">
    <property type="term" value="F:zinc ion binding"/>
    <property type="evidence" value="ECO:0007669"/>
    <property type="project" value="UniProtKB-KW"/>
</dbReference>
<accession>A0A835QBH7</accession>
<evidence type="ECO:0000256" key="10">
    <source>
        <dbReference type="ARBA" id="ARBA00022833"/>
    </source>
</evidence>
<evidence type="ECO:0000313" key="20">
    <source>
        <dbReference type="Proteomes" id="UP000636800"/>
    </source>
</evidence>
<evidence type="ECO:0000256" key="15">
    <source>
        <dbReference type="SAM" id="MobiDB-lite"/>
    </source>
</evidence>
<keyword evidence="7" id="KW-0479">Metal-binding</keyword>
<dbReference type="SUPFAM" id="SSF57850">
    <property type="entry name" value="RING/U-box"/>
    <property type="match status" value="1"/>
</dbReference>
<feature type="domain" description="RING-type" evidence="18">
    <location>
        <begin position="135"/>
        <end position="177"/>
    </location>
</feature>
<evidence type="ECO:0000256" key="6">
    <source>
        <dbReference type="ARBA" id="ARBA00022692"/>
    </source>
</evidence>
<proteinExistence type="inferred from homology"/>
<evidence type="ECO:0000256" key="4">
    <source>
        <dbReference type="ARBA" id="ARBA00012483"/>
    </source>
</evidence>
<keyword evidence="11 16" id="KW-1133">Transmembrane helix</keyword>
<dbReference type="Pfam" id="PF13639">
    <property type="entry name" value="zf-RING_2"/>
    <property type="match status" value="1"/>
</dbReference>
<reference evidence="19 20" key="1">
    <citation type="journal article" date="2020" name="Nat. Food">
        <title>A phased Vanilla planifolia genome enables genetic improvement of flavour and production.</title>
        <authorList>
            <person name="Hasing T."/>
            <person name="Tang H."/>
            <person name="Brym M."/>
            <person name="Khazi F."/>
            <person name="Huang T."/>
            <person name="Chambers A.H."/>
        </authorList>
    </citation>
    <scope>NUCLEOTIDE SEQUENCE [LARGE SCALE GENOMIC DNA]</scope>
    <source>
        <tissue evidence="19">Leaf</tissue>
    </source>
</reference>
<comment type="subcellular location">
    <subcellularLocation>
        <location evidence="2">Membrane</location>
        <topology evidence="2">Single-pass membrane protein</topology>
    </subcellularLocation>
</comment>
<feature type="region of interest" description="Disordered" evidence="15">
    <location>
        <begin position="347"/>
        <end position="383"/>
    </location>
</feature>
<dbReference type="PROSITE" id="PS50089">
    <property type="entry name" value="ZF_RING_2"/>
    <property type="match status" value="1"/>
</dbReference>
<sequence>MATKHRLLPFSTGSTALVLLLLFLGVLCVHAQPPSNGNGSNNNNNDDNKPYLSSTNFNPSMAIIIVVIISAFFFLGFFSIYIRQCGGEQIDTATTILGGRSRRPRGLDPAILETFPIMVYSEVKEHKIGKGALECAICLNEFEDDDTIRLLTKCDHVFHQECIDAWLTNHVTCPVCRTNYIAGGSPTEGEETATVAPEPVDAAAAPTQEPPATNQVAISVVDEAERKEEIREMARIAMRRNGSRRSMRFSRSHSTGHSVMVRDGECLERYTLRLPENVRKDIIAAGGLQRVRSFAVSYGTEGSSRRVGEGSSRRNRAVRLGRSDRWPSFFVRSLSAKIPAWGTWRRGEEGSVKNGSVGAAAAGSKHNATVDPDESSTAALNRV</sequence>
<evidence type="ECO:0000259" key="18">
    <source>
        <dbReference type="PROSITE" id="PS50089"/>
    </source>
</evidence>
<evidence type="ECO:0000256" key="5">
    <source>
        <dbReference type="ARBA" id="ARBA00022679"/>
    </source>
</evidence>
<dbReference type="SMART" id="SM00184">
    <property type="entry name" value="RING"/>
    <property type="match status" value="1"/>
</dbReference>
<dbReference type="Gene3D" id="3.30.40.10">
    <property type="entry name" value="Zinc/RING finger domain, C3HC4 (zinc finger)"/>
    <property type="match status" value="1"/>
</dbReference>
<evidence type="ECO:0000256" key="16">
    <source>
        <dbReference type="SAM" id="Phobius"/>
    </source>
</evidence>
<evidence type="ECO:0000256" key="13">
    <source>
        <dbReference type="ARBA" id="ARBA00024209"/>
    </source>
</evidence>
<comment type="catalytic activity">
    <reaction evidence="1">
        <text>S-ubiquitinyl-[E2 ubiquitin-conjugating enzyme]-L-cysteine + [acceptor protein]-L-lysine = [E2 ubiquitin-conjugating enzyme]-L-cysteine + N(6)-ubiquitinyl-[acceptor protein]-L-lysine.</text>
        <dbReference type="EC" id="2.3.2.27"/>
    </reaction>
</comment>
<dbReference type="AlphaFoldDB" id="A0A835QBH7"/>
<comment type="similarity">
    <text evidence="13">Belongs to the RING-type zinc finger family. ATL subfamily.</text>
</comment>
<evidence type="ECO:0000256" key="12">
    <source>
        <dbReference type="ARBA" id="ARBA00023136"/>
    </source>
</evidence>
<evidence type="ECO:0000256" key="8">
    <source>
        <dbReference type="ARBA" id="ARBA00022771"/>
    </source>
</evidence>
<dbReference type="FunFam" id="3.30.40.10:FF:000187">
    <property type="entry name" value="E3 ubiquitin-protein ligase ATL6"/>
    <property type="match status" value="1"/>
</dbReference>
<evidence type="ECO:0000256" key="11">
    <source>
        <dbReference type="ARBA" id="ARBA00022989"/>
    </source>
</evidence>
<feature type="transmembrane region" description="Helical" evidence="16">
    <location>
        <begin position="61"/>
        <end position="82"/>
    </location>
</feature>
<evidence type="ECO:0000256" key="17">
    <source>
        <dbReference type="SAM" id="SignalP"/>
    </source>
</evidence>
<keyword evidence="12 16" id="KW-0472">Membrane</keyword>
<dbReference type="GO" id="GO:0061630">
    <property type="term" value="F:ubiquitin protein ligase activity"/>
    <property type="evidence" value="ECO:0007669"/>
    <property type="project" value="UniProtKB-EC"/>
</dbReference>
<comment type="caution">
    <text evidence="19">The sequence shown here is derived from an EMBL/GenBank/DDBJ whole genome shotgun (WGS) entry which is preliminary data.</text>
</comment>
<evidence type="ECO:0000256" key="1">
    <source>
        <dbReference type="ARBA" id="ARBA00000900"/>
    </source>
</evidence>
<evidence type="ECO:0000256" key="14">
    <source>
        <dbReference type="PROSITE-ProRule" id="PRU00175"/>
    </source>
</evidence>
<evidence type="ECO:0000313" key="19">
    <source>
        <dbReference type="EMBL" id="KAG0470061.1"/>
    </source>
</evidence>
<protein>
    <recommendedName>
        <fullName evidence="4">RING-type E3 ubiquitin transferase</fullName>
        <ecNumber evidence="4">2.3.2.27</ecNumber>
    </recommendedName>
</protein>
<dbReference type="OrthoDB" id="1872003at2759"/>
<dbReference type="PANTHER" id="PTHR14155:SF263">
    <property type="entry name" value="E3 UBIQUITIN-PROTEIN LIGASE ATL6"/>
    <property type="match status" value="1"/>
</dbReference>
<evidence type="ECO:0000256" key="7">
    <source>
        <dbReference type="ARBA" id="ARBA00022723"/>
    </source>
</evidence>
<keyword evidence="20" id="KW-1185">Reference proteome</keyword>
<keyword evidence="10" id="KW-0862">Zinc</keyword>
<organism evidence="19 20">
    <name type="scientific">Vanilla planifolia</name>
    <name type="common">Vanilla</name>
    <dbReference type="NCBI Taxonomy" id="51239"/>
    <lineage>
        <taxon>Eukaryota</taxon>
        <taxon>Viridiplantae</taxon>
        <taxon>Streptophyta</taxon>
        <taxon>Embryophyta</taxon>
        <taxon>Tracheophyta</taxon>
        <taxon>Spermatophyta</taxon>
        <taxon>Magnoliopsida</taxon>
        <taxon>Liliopsida</taxon>
        <taxon>Asparagales</taxon>
        <taxon>Orchidaceae</taxon>
        <taxon>Vanilloideae</taxon>
        <taxon>Vanilleae</taxon>
        <taxon>Vanilla</taxon>
    </lineage>
</organism>
<keyword evidence="9" id="KW-0833">Ubl conjugation pathway</keyword>
<dbReference type="EMBL" id="JADCNL010000008">
    <property type="protein sequence ID" value="KAG0470061.1"/>
    <property type="molecule type" value="Genomic_DNA"/>
</dbReference>
<comment type="pathway">
    <text evidence="3">Protein modification; protein ubiquitination.</text>
</comment>
<keyword evidence="8 14" id="KW-0863">Zinc-finger</keyword>
<feature type="chain" id="PRO_5032912310" description="RING-type E3 ubiquitin transferase" evidence="17">
    <location>
        <begin position="32"/>
        <end position="383"/>
    </location>
</feature>
<dbReference type="InterPro" id="IPR013083">
    <property type="entry name" value="Znf_RING/FYVE/PHD"/>
</dbReference>
<dbReference type="InterPro" id="IPR001841">
    <property type="entry name" value="Znf_RING"/>
</dbReference>
<dbReference type="Proteomes" id="UP000636800">
    <property type="component" value="Unassembled WGS sequence"/>
</dbReference>
<keyword evidence="17" id="KW-0732">Signal</keyword>
<dbReference type="EC" id="2.3.2.27" evidence="4"/>
<keyword evidence="5" id="KW-0808">Transferase</keyword>
<name>A0A835QBH7_VANPL</name>